<dbReference type="OrthoDB" id="269872at2759"/>
<protein>
    <submittedName>
        <fullName evidence="5">Mitochondrial N(5)-glutamine methyltransferase</fullName>
    </submittedName>
</protein>
<name>A0A8T9BSV7_9HELO</name>
<dbReference type="PANTHER" id="PTHR18895:SF74">
    <property type="entry name" value="MTRF1L RELEASE FACTOR GLUTAMINE METHYLTRANSFERASE"/>
    <property type="match status" value="1"/>
</dbReference>
<proteinExistence type="predicted"/>
<dbReference type="Gene3D" id="1.10.8.10">
    <property type="entry name" value="DNA helicase RuvA subunit, C-terminal domain"/>
    <property type="match status" value="1"/>
</dbReference>
<reference evidence="5 6" key="1">
    <citation type="submission" date="2018-05" db="EMBL/GenBank/DDBJ databases">
        <title>Genome sequencing and assembly of the regulated plant pathogen Lachnellula willkommii and related sister species for the development of diagnostic species identification markers.</title>
        <authorList>
            <person name="Giroux E."/>
            <person name="Bilodeau G."/>
        </authorList>
    </citation>
    <scope>NUCLEOTIDE SEQUENCE [LARGE SCALE GENOMIC DNA]</scope>
    <source>
        <strain evidence="5 6">CBS 268.59</strain>
    </source>
</reference>
<keyword evidence="3" id="KW-0949">S-adenosyl-L-methionine</keyword>
<dbReference type="Proteomes" id="UP000469558">
    <property type="component" value="Unassembled WGS sequence"/>
</dbReference>
<keyword evidence="6" id="KW-1185">Reference proteome</keyword>
<dbReference type="GO" id="GO:0003676">
    <property type="term" value="F:nucleic acid binding"/>
    <property type="evidence" value="ECO:0007669"/>
    <property type="project" value="InterPro"/>
</dbReference>
<evidence type="ECO:0000256" key="1">
    <source>
        <dbReference type="ARBA" id="ARBA00022603"/>
    </source>
</evidence>
<evidence type="ECO:0000313" key="6">
    <source>
        <dbReference type="Proteomes" id="UP000469558"/>
    </source>
</evidence>
<dbReference type="PROSITE" id="PS00092">
    <property type="entry name" value="N6_MTASE"/>
    <property type="match status" value="1"/>
</dbReference>
<dbReference type="CDD" id="cd02440">
    <property type="entry name" value="AdoMet_MTases"/>
    <property type="match status" value="1"/>
</dbReference>
<dbReference type="InterPro" id="IPR050320">
    <property type="entry name" value="N5-glutamine_MTase"/>
</dbReference>
<feature type="non-terminal residue" evidence="5">
    <location>
        <position position="1"/>
    </location>
</feature>
<feature type="domain" description="Methyltransferase" evidence="4">
    <location>
        <begin position="133"/>
        <end position="222"/>
    </location>
</feature>
<keyword evidence="1 5" id="KW-0489">Methyltransferase</keyword>
<evidence type="ECO:0000259" key="4">
    <source>
        <dbReference type="Pfam" id="PF13847"/>
    </source>
</evidence>
<dbReference type="EMBL" id="QGMK01003260">
    <property type="protein sequence ID" value="TVY53501.1"/>
    <property type="molecule type" value="Genomic_DNA"/>
</dbReference>
<dbReference type="NCBIfam" id="TIGR00536">
    <property type="entry name" value="hemK_fam"/>
    <property type="match status" value="1"/>
</dbReference>
<evidence type="ECO:0000313" key="5">
    <source>
        <dbReference type="EMBL" id="TVY53501.1"/>
    </source>
</evidence>
<dbReference type="Gene3D" id="3.40.50.150">
    <property type="entry name" value="Vaccinia Virus protein VP39"/>
    <property type="match status" value="1"/>
</dbReference>
<gene>
    <name evidence="5" type="primary">MTQ1</name>
    <name evidence="5" type="ORF">LSUE1_G010147</name>
</gene>
<dbReference type="Pfam" id="PF13847">
    <property type="entry name" value="Methyltransf_31"/>
    <property type="match status" value="1"/>
</dbReference>
<dbReference type="GO" id="GO:0008276">
    <property type="term" value="F:protein methyltransferase activity"/>
    <property type="evidence" value="ECO:0007669"/>
    <property type="project" value="InterPro"/>
</dbReference>
<accession>A0A8T9BSV7</accession>
<dbReference type="AlphaFoldDB" id="A0A8T9BSV7"/>
<evidence type="ECO:0000256" key="3">
    <source>
        <dbReference type="ARBA" id="ARBA00022691"/>
    </source>
</evidence>
<organism evidence="5 6">
    <name type="scientific">Lachnellula suecica</name>
    <dbReference type="NCBI Taxonomy" id="602035"/>
    <lineage>
        <taxon>Eukaryota</taxon>
        <taxon>Fungi</taxon>
        <taxon>Dikarya</taxon>
        <taxon>Ascomycota</taxon>
        <taxon>Pezizomycotina</taxon>
        <taxon>Leotiomycetes</taxon>
        <taxon>Helotiales</taxon>
        <taxon>Lachnaceae</taxon>
        <taxon>Lachnellula</taxon>
    </lineage>
</organism>
<dbReference type="InterPro" id="IPR025714">
    <property type="entry name" value="Methyltranfer_dom"/>
</dbReference>
<comment type="caution">
    <text evidence="5">The sequence shown here is derived from an EMBL/GenBank/DDBJ whole genome shotgun (WGS) entry which is preliminary data.</text>
</comment>
<dbReference type="GO" id="GO:0005739">
    <property type="term" value="C:mitochondrion"/>
    <property type="evidence" value="ECO:0007669"/>
    <property type="project" value="TreeGrafter"/>
</dbReference>
<evidence type="ECO:0000256" key="2">
    <source>
        <dbReference type="ARBA" id="ARBA00022679"/>
    </source>
</evidence>
<sequence length="301" mass="33935">MPRIPHHLLHRAHAISPLLPLIIKGTRCLESAQNELRWLREHVLKTHPKPSTIKTRSKALYKLCKRRSRAEPLQYILGSQPFGELDIKCKPGVLIPRPETEAYTTHLAALLKTGTLHKELSQKLRPQYGTTPLKILDLCTGTGCIPLLLYSLLHKHFPSLEVHGWDISPLAINLAVENLRRNDVGIGDSKPSPVQFDKVDIFAPFNQKQKKTLRAADIIISNPPYISPTHFQHATERSVRLFEPKLALVPPPSLHPSSPTSDIFYVRLLHIFTRLSRAEVLLMEVGDEAQAWRVVKLALGA</sequence>
<dbReference type="SUPFAM" id="SSF53335">
    <property type="entry name" value="S-adenosyl-L-methionine-dependent methyltransferases"/>
    <property type="match status" value="1"/>
</dbReference>
<dbReference type="InterPro" id="IPR004556">
    <property type="entry name" value="HemK-like"/>
</dbReference>
<dbReference type="GO" id="GO:0032259">
    <property type="term" value="P:methylation"/>
    <property type="evidence" value="ECO:0007669"/>
    <property type="project" value="UniProtKB-KW"/>
</dbReference>
<dbReference type="InterPro" id="IPR002052">
    <property type="entry name" value="DNA_methylase_N6_adenine_CS"/>
</dbReference>
<keyword evidence="2" id="KW-0808">Transferase</keyword>
<dbReference type="PANTHER" id="PTHR18895">
    <property type="entry name" value="HEMK METHYLTRANSFERASE"/>
    <property type="match status" value="1"/>
</dbReference>
<dbReference type="InterPro" id="IPR029063">
    <property type="entry name" value="SAM-dependent_MTases_sf"/>
</dbReference>